<dbReference type="PANTHER" id="PTHR22674:SF6">
    <property type="entry name" value="NTPASE KAP FAMILY P-LOOP DOMAIN-CONTAINING PROTEIN 1"/>
    <property type="match status" value="1"/>
</dbReference>
<feature type="compositionally biased region" description="Basic and acidic residues" evidence="1">
    <location>
        <begin position="380"/>
        <end position="397"/>
    </location>
</feature>
<dbReference type="RefSeq" id="WP_338890529.1">
    <property type="nucleotide sequence ID" value="NZ_CP147846.1"/>
</dbReference>
<dbReference type="InterPro" id="IPR011646">
    <property type="entry name" value="KAP_P-loop"/>
</dbReference>
<evidence type="ECO:0000313" key="4">
    <source>
        <dbReference type="Proteomes" id="UP001432000"/>
    </source>
</evidence>
<reference evidence="3 4" key="1">
    <citation type="submission" date="2024-03" db="EMBL/GenBank/DDBJ databases">
        <title>Natural products discovery in diverse microorganisms through a two-stage MS feature dereplication strategy.</title>
        <authorList>
            <person name="Zhang R."/>
        </authorList>
    </citation>
    <scope>NUCLEOTIDE SEQUENCE [LARGE SCALE GENOMIC DNA]</scope>
    <source>
        <strain evidence="3 4">18930</strain>
    </source>
</reference>
<sequence>MPAHDAADTTDGAGEIRTHHDVEIKSMGDDRLDRRQFARRVAERIHRAGQGPSVVFGLAGPWGSGKTSVLNMITDVITTEHRDAWSVVSFTPWSTDNTPTLTEEFYRAIAYAMPPDERGEKAKRLLNTAAPVAGAVMKAVATAALEKYVGKGAVQDAMKAGSDAFADQAADFTADIEPDPFVKRFSDISAAIDTAGRNILVIVDDVDRLHADELLSVMKSVRLLGRFDRVHYLLSYDEDTVIDVLRRSDLALDDSVRARRYLEKIVQYPFALPPIQQLHLAREFRDQLTAIAMVHSAEPTDKAHNETADSLFALLPTDRLTLRSIFRLCTQVDIMLTLTGGDREVDLFDATLITFIRLHYPRLYAEIPRWRAELLRSHPERGTDQQLTPEDKEREVSEFTDSTDPFDARIAYRLLVNLFPHTLPRPKGFYTSRRASPCEIRERDHFDRYFAFGIPAKDVRNADVRTDFTQLISTGTWSSASVIRQCLSEQERRDLVCGKILQHLDVLVDSPPAPLAEAAHLLTRELPLDTRDLLFSRWSGVLYALLAHAITRSTAQEAKSVVNRYRSEFGLPTTVDVLTRPIELDTIDTTTVTAASEDIREEVLGRCVQDLTTELPAANYRTHSVLSFLHYFDDDLWRQLSEQAQELLASDADVTLATLGARFVTMTGTENTQGKFETWASEFRSEDFRNMIPQHLWDLRKIPEIPSEDLNDNDTSLSNRITYAAIALRQILANTEN</sequence>
<dbReference type="PANTHER" id="PTHR22674">
    <property type="entry name" value="NTPASE, KAP FAMILY P-LOOP DOMAIN-CONTAINING 1"/>
    <property type="match status" value="1"/>
</dbReference>
<evidence type="ECO:0000256" key="1">
    <source>
        <dbReference type="SAM" id="MobiDB-lite"/>
    </source>
</evidence>
<protein>
    <submittedName>
        <fullName evidence="3">P-loop NTPase fold protein</fullName>
    </submittedName>
</protein>
<feature type="region of interest" description="Disordered" evidence="1">
    <location>
        <begin position="1"/>
        <end position="27"/>
    </location>
</feature>
<keyword evidence="4" id="KW-1185">Reference proteome</keyword>
<proteinExistence type="predicted"/>
<dbReference type="InterPro" id="IPR027417">
    <property type="entry name" value="P-loop_NTPase"/>
</dbReference>
<evidence type="ECO:0000259" key="2">
    <source>
        <dbReference type="Pfam" id="PF07693"/>
    </source>
</evidence>
<gene>
    <name evidence="3" type="ORF">WDS16_03520</name>
</gene>
<feature type="domain" description="KAP NTPase" evidence="2">
    <location>
        <begin position="34"/>
        <end position="335"/>
    </location>
</feature>
<dbReference type="Pfam" id="PF07693">
    <property type="entry name" value="KAP_NTPase"/>
    <property type="match status" value="1"/>
</dbReference>
<dbReference type="Proteomes" id="UP001432000">
    <property type="component" value="Chromosome"/>
</dbReference>
<feature type="compositionally biased region" description="Basic and acidic residues" evidence="1">
    <location>
        <begin position="14"/>
        <end position="27"/>
    </location>
</feature>
<dbReference type="Gene3D" id="3.40.50.300">
    <property type="entry name" value="P-loop containing nucleotide triphosphate hydrolases"/>
    <property type="match status" value="1"/>
</dbReference>
<dbReference type="SUPFAM" id="SSF52540">
    <property type="entry name" value="P-loop containing nucleoside triphosphate hydrolases"/>
    <property type="match status" value="1"/>
</dbReference>
<evidence type="ECO:0000313" key="3">
    <source>
        <dbReference type="EMBL" id="WXG69637.1"/>
    </source>
</evidence>
<dbReference type="InterPro" id="IPR052754">
    <property type="entry name" value="NTPase_KAP_P-loop"/>
</dbReference>
<name>A0ABZ2PNR3_9NOCA</name>
<organism evidence="3 4">
    <name type="scientific">Rhodococcus sovatensis</name>
    <dbReference type="NCBI Taxonomy" id="1805840"/>
    <lineage>
        <taxon>Bacteria</taxon>
        <taxon>Bacillati</taxon>
        <taxon>Actinomycetota</taxon>
        <taxon>Actinomycetes</taxon>
        <taxon>Mycobacteriales</taxon>
        <taxon>Nocardiaceae</taxon>
        <taxon>Rhodococcus</taxon>
    </lineage>
</organism>
<feature type="region of interest" description="Disordered" evidence="1">
    <location>
        <begin position="380"/>
        <end position="399"/>
    </location>
</feature>
<accession>A0ABZ2PNR3</accession>
<dbReference type="EMBL" id="CP147846">
    <property type="protein sequence ID" value="WXG69637.1"/>
    <property type="molecule type" value="Genomic_DNA"/>
</dbReference>